<comment type="caution">
    <text evidence="2">The sequence shown here is derived from an EMBL/GenBank/DDBJ whole genome shotgun (WGS) entry which is preliminary data.</text>
</comment>
<evidence type="ECO:0000313" key="2">
    <source>
        <dbReference type="EMBL" id="KKN61915.1"/>
    </source>
</evidence>
<organism evidence="2">
    <name type="scientific">marine sediment metagenome</name>
    <dbReference type="NCBI Taxonomy" id="412755"/>
    <lineage>
        <taxon>unclassified sequences</taxon>
        <taxon>metagenomes</taxon>
        <taxon>ecological metagenomes</taxon>
    </lineage>
</organism>
<protein>
    <recommendedName>
        <fullName evidence="1">HTH cro/C1-type domain-containing protein</fullName>
    </recommendedName>
</protein>
<dbReference type="SMART" id="SM00530">
    <property type="entry name" value="HTH_XRE"/>
    <property type="match status" value="1"/>
</dbReference>
<dbReference type="Gene3D" id="1.10.260.40">
    <property type="entry name" value="lambda repressor-like DNA-binding domains"/>
    <property type="match status" value="1"/>
</dbReference>
<sequence length="63" mass="7059">MNKNNKLKAAVIEKNGSQYNFEEAVGLELGITSKWINNRRNPTEEQLKILTEALGKTAEELGL</sequence>
<dbReference type="GO" id="GO:0003677">
    <property type="term" value="F:DNA binding"/>
    <property type="evidence" value="ECO:0007669"/>
    <property type="project" value="InterPro"/>
</dbReference>
<accession>A0A0F9RZM1</accession>
<dbReference type="EMBL" id="LAZR01000640">
    <property type="protein sequence ID" value="KKN61915.1"/>
    <property type="molecule type" value="Genomic_DNA"/>
</dbReference>
<reference evidence="2" key="1">
    <citation type="journal article" date="2015" name="Nature">
        <title>Complex archaea that bridge the gap between prokaryotes and eukaryotes.</title>
        <authorList>
            <person name="Spang A."/>
            <person name="Saw J.H."/>
            <person name="Jorgensen S.L."/>
            <person name="Zaremba-Niedzwiedzka K."/>
            <person name="Martijn J."/>
            <person name="Lind A.E."/>
            <person name="van Eijk R."/>
            <person name="Schleper C."/>
            <person name="Guy L."/>
            <person name="Ettema T.J."/>
        </authorList>
    </citation>
    <scope>NUCLEOTIDE SEQUENCE</scope>
</reference>
<evidence type="ECO:0000259" key="1">
    <source>
        <dbReference type="PROSITE" id="PS50943"/>
    </source>
</evidence>
<dbReference type="AlphaFoldDB" id="A0A0F9RZM1"/>
<dbReference type="InterPro" id="IPR001387">
    <property type="entry name" value="Cro/C1-type_HTH"/>
</dbReference>
<name>A0A0F9RZM1_9ZZZZ</name>
<dbReference type="InterPro" id="IPR010982">
    <property type="entry name" value="Lambda_DNA-bd_dom_sf"/>
</dbReference>
<dbReference type="PROSITE" id="PS50943">
    <property type="entry name" value="HTH_CROC1"/>
    <property type="match status" value="1"/>
</dbReference>
<feature type="domain" description="HTH cro/C1-type" evidence="1">
    <location>
        <begin position="33"/>
        <end position="61"/>
    </location>
</feature>
<dbReference type="SUPFAM" id="SSF47413">
    <property type="entry name" value="lambda repressor-like DNA-binding domains"/>
    <property type="match status" value="1"/>
</dbReference>
<proteinExistence type="predicted"/>
<dbReference type="CDD" id="cd00093">
    <property type="entry name" value="HTH_XRE"/>
    <property type="match status" value="1"/>
</dbReference>
<dbReference type="Pfam" id="PF01381">
    <property type="entry name" value="HTH_3"/>
    <property type="match status" value="1"/>
</dbReference>
<gene>
    <name evidence="2" type="ORF">LCGC14_0516840</name>
</gene>